<evidence type="ECO:0000259" key="1">
    <source>
        <dbReference type="Pfam" id="PF01471"/>
    </source>
</evidence>
<dbReference type="SUPFAM" id="SSF47090">
    <property type="entry name" value="PGBD-like"/>
    <property type="match status" value="1"/>
</dbReference>
<reference evidence="2" key="1">
    <citation type="journal article" date="2021" name="PeerJ">
        <title>Extensive microbial diversity within the chicken gut microbiome revealed by metagenomics and culture.</title>
        <authorList>
            <person name="Gilroy R."/>
            <person name="Ravi A."/>
            <person name="Getino M."/>
            <person name="Pursley I."/>
            <person name="Horton D.L."/>
            <person name="Alikhan N.F."/>
            <person name="Baker D."/>
            <person name="Gharbi K."/>
            <person name="Hall N."/>
            <person name="Watson M."/>
            <person name="Adriaenssens E.M."/>
            <person name="Foster-Nyarko E."/>
            <person name="Jarju S."/>
            <person name="Secka A."/>
            <person name="Antonio M."/>
            <person name="Oren A."/>
            <person name="Chaudhuri R.R."/>
            <person name="La Ragione R."/>
            <person name="Hildebrand F."/>
            <person name="Pallen M.J."/>
        </authorList>
    </citation>
    <scope>NUCLEOTIDE SEQUENCE</scope>
    <source>
        <strain evidence="2">USAMLcec4-12693</strain>
    </source>
</reference>
<evidence type="ECO:0000313" key="2">
    <source>
        <dbReference type="EMBL" id="HJH49153.1"/>
    </source>
</evidence>
<dbReference type="Proteomes" id="UP000813420">
    <property type="component" value="Unassembled WGS sequence"/>
</dbReference>
<dbReference type="InterPro" id="IPR002477">
    <property type="entry name" value="Peptidoglycan-bd-like"/>
</dbReference>
<proteinExistence type="predicted"/>
<sequence length="422" mass="46969">MNTIQQHASADTPELGSLQINLTSGLNSRPVADATIHISYTGVPDSILEELHTDSSGQTETIELNAPPLEYSLNPAIEEQPYSEYTLHIEAPGFESVSIAGVEILPTVKAIQNVTMNPSDTTGPSEEVFVIPAHTLYGTYPAKIPESEIKPMDETGEIVLSRVVVPEYIVVHDGSPRDSTARNYYVKYKDYIKNVASSEIYATWPEDTIRANVLAIMSFTLNRVYTEWYRNMGYDFTITSSTAFDHKWIPERNFYDTISPIVDELFSNYLSRPGVRQPILTQYCDGRQVQCPDWMTQWGSCSLGEQGYSAIQILRYYYGDDMYINTAESIAGIPSSWPGYDLDTGATGSKVRQMQEQLNTIAGAYPALPRIDADGVYGPATKASVRKFQSIFGLPATGIVDYPTWYKISEVYVGVSRIAELN</sequence>
<evidence type="ECO:0000313" key="3">
    <source>
        <dbReference type="Proteomes" id="UP000813420"/>
    </source>
</evidence>
<dbReference type="Gene3D" id="1.10.101.10">
    <property type="entry name" value="PGBD-like superfamily/PGBD"/>
    <property type="match status" value="1"/>
</dbReference>
<dbReference type="InterPro" id="IPR036365">
    <property type="entry name" value="PGBD-like_sf"/>
</dbReference>
<dbReference type="AlphaFoldDB" id="A0A9D2VWG2"/>
<dbReference type="Pfam" id="PF01471">
    <property type="entry name" value="PG_binding_1"/>
    <property type="match status" value="1"/>
</dbReference>
<protein>
    <submittedName>
        <fullName evidence="2">Peptidoglycan-binding protein</fullName>
    </submittedName>
</protein>
<name>A0A9D2VWG2_9FIRM</name>
<dbReference type="EMBL" id="DYXE01000028">
    <property type="protein sequence ID" value="HJH49153.1"/>
    <property type="molecule type" value="Genomic_DNA"/>
</dbReference>
<reference evidence="2" key="2">
    <citation type="submission" date="2021-09" db="EMBL/GenBank/DDBJ databases">
        <authorList>
            <person name="Gilroy R."/>
        </authorList>
    </citation>
    <scope>NUCLEOTIDE SEQUENCE</scope>
    <source>
        <strain evidence="2">USAMLcec4-12693</strain>
    </source>
</reference>
<accession>A0A9D2VWG2</accession>
<gene>
    <name evidence="2" type="ORF">K8V39_02695</name>
</gene>
<organism evidence="2 3">
    <name type="scientific">Merdimonas faecis</name>
    <dbReference type="NCBI Taxonomy" id="1653435"/>
    <lineage>
        <taxon>Bacteria</taxon>
        <taxon>Bacillati</taxon>
        <taxon>Bacillota</taxon>
        <taxon>Clostridia</taxon>
        <taxon>Lachnospirales</taxon>
        <taxon>Lachnospiraceae</taxon>
        <taxon>Merdimonas</taxon>
    </lineage>
</organism>
<dbReference type="RefSeq" id="WP_277271650.1">
    <property type="nucleotide sequence ID" value="NZ_DYXE01000028.1"/>
</dbReference>
<comment type="caution">
    <text evidence="2">The sequence shown here is derived from an EMBL/GenBank/DDBJ whole genome shotgun (WGS) entry which is preliminary data.</text>
</comment>
<dbReference type="InterPro" id="IPR036366">
    <property type="entry name" value="PGBDSf"/>
</dbReference>
<feature type="domain" description="Peptidoglycan binding-like" evidence="1">
    <location>
        <begin position="347"/>
        <end position="407"/>
    </location>
</feature>